<evidence type="ECO:0000313" key="2">
    <source>
        <dbReference type="Proteomes" id="UP000662821"/>
    </source>
</evidence>
<proteinExistence type="predicted"/>
<dbReference type="AlphaFoldDB" id="A0AAJ4T399"/>
<reference evidence="1 2" key="1">
    <citation type="submission" date="2021-03" db="EMBL/GenBank/DDBJ databases">
        <title>Draft genome sequence of Janthinobacterium sp. strain PLB02 isolated from infected primmorphs (Lubomirskia baicalensis).</title>
        <authorList>
            <person name="Chernogor L.I."/>
            <person name="Belikov S.I."/>
            <person name="Petrushin I.S."/>
        </authorList>
    </citation>
    <scope>NUCLEOTIDE SEQUENCE [LARGE SCALE GENOMIC DNA]</scope>
    <source>
        <strain evidence="1 2">PLB02</strain>
    </source>
</reference>
<gene>
    <name evidence="1" type="ORF">J3P46_15720</name>
</gene>
<dbReference type="EMBL" id="CP071520">
    <property type="protein sequence ID" value="QSX94203.1"/>
    <property type="molecule type" value="Genomic_DNA"/>
</dbReference>
<accession>A0AAJ4T399</accession>
<sequence length="178" mass="20000">MTEFDTEIAQCDYAPVKRSVSLGEGGIELPVTAVVTYKSGEVGYRHVRYSQDRGKPNYDPTEATRLIESAAAVMIRYESWTEIEIRSNSVQLANWRRILAWLSAAREHSLAWYSDEVADMFRSHQSFTLADVERIWGEAAFPLYVAAVFQNVLLGTYKSNIGTENLSPETIISIESGP</sequence>
<evidence type="ECO:0000313" key="1">
    <source>
        <dbReference type="EMBL" id="QSX94203.1"/>
    </source>
</evidence>
<protein>
    <submittedName>
        <fullName evidence="1">Uncharacterized protein</fullName>
    </submittedName>
</protein>
<name>A0AAJ4T399_9BURK</name>
<dbReference type="RefSeq" id="WP_151095293.1">
    <property type="nucleotide sequence ID" value="NZ_CP071520.1"/>
</dbReference>
<dbReference type="Proteomes" id="UP000662821">
    <property type="component" value="Chromosome"/>
</dbReference>
<organism evidence="1 2">
    <name type="scientific">Janthinobacterium lividum</name>
    <dbReference type="NCBI Taxonomy" id="29581"/>
    <lineage>
        <taxon>Bacteria</taxon>
        <taxon>Pseudomonadati</taxon>
        <taxon>Pseudomonadota</taxon>
        <taxon>Betaproteobacteria</taxon>
        <taxon>Burkholderiales</taxon>
        <taxon>Oxalobacteraceae</taxon>
        <taxon>Janthinobacterium</taxon>
    </lineage>
</organism>